<gene>
    <name evidence="3" type="ORF">PHMEG_00016430</name>
</gene>
<name>A0A225VZZ4_9STRA</name>
<dbReference type="AlphaFoldDB" id="A0A225VZZ4"/>
<keyword evidence="4" id="KW-1185">Reference proteome</keyword>
<comment type="caution">
    <text evidence="3">The sequence shown here is derived from an EMBL/GenBank/DDBJ whole genome shotgun (WGS) entry which is preliminary data.</text>
</comment>
<dbReference type="EMBL" id="NBNE01002370">
    <property type="protein sequence ID" value="OWZ10684.1"/>
    <property type="molecule type" value="Genomic_DNA"/>
</dbReference>
<feature type="coiled-coil region" evidence="1">
    <location>
        <begin position="49"/>
        <end position="97"/>
    </location>
</feature>
<feature type="region of interest" description="Disordered" evidence="2">
    <location>
        <begin position="1"/>
        <end position="28"/>
    </location>
</feature>
<evidence type="ECO:0000313" key="3">
    <source>
        <dbReference type="EMBL" id="OWZ10684.1"/>
    </source>
</evidence>
<evidence type="ECO:0000313" key="4">
    <source>
        <dbReference type="Proteomes" id="UP000198211"/>
    </source>
</evidence>
<proteinExistence type="predicted"/>
<protein>
    <submittedName>
        <fullName evidence="3">Myosin heavy chain</fullName>
    </submittedName>
</protein>
<keyword evidence="1" id="KW-0175">Coiled coil</keyword>
<organism evidence="3 4">
    <name type="scientific">Phytophthora megakarya</name>
    <dbReference type="NCBI Taxonomy" id="4795"/>
    <lineage>
        <taxon>Eukaryota</taxon>
        <taxon>Sar</taxon>
        <taxon>Stramenopiles</taxon>
        <taxon>Oomycota</taxon>
        <taxon>Peronosporomycetes</taxon>
        <taxon>Peronosporales</taxon>
        <taxon>Peronosporaceae</taxon>
        <taxon>Phytophthora</taxon>
    </lineage>
</organism>
<sequence>MRADSTSDSDSDSISCDESVVDELDDDHKSSLNALESSVVSTSTEIGEIKQSVQRLRAQRTRVEQLSQRNEELERQLDRQKAENETLQREVFTLRGAEQENVVYLQSVKLLKERSHELEDACTAKKLELRSATKKLSSVEHECDRLREEIQNSQQDHVDEVKVLRDKQKKLLQRIMQLEQSHEAQSDDQKRIEHHWKQKMKSIARSNSHLIDSLHIQLEQSLKETTKLKTEVHELETQAQNLVATTVRQTTIIEECDRVLSETKTQQQQTQCNYEEQLQLLSELSSKAQRLEAKVTSLQQSKGAETVELEREVLLLKSKLAEHQGQLKAGEEALKRKDKEIEVIQRTYVTRDKNRLSLDEVLWSALHPFGG</sequence>
<feature type="coiled-coil region" evidence="1">
    <location>
        <begin position="274"/>
        <end position="347"/>
    </location>
</feature>
<dbReference type="OrthoDB" id="73750at2759"/>
<accession>A0A225VZZ4</accession>
<evidence type="ECO:0000256" key="2">
    <source>
        <dbReference type="SAM" id="MobiDB-lite"/>
    </source>
</evidence>
<feature type="compositionally biased region" description="Low complexity" evidence="2">
    <location>
        <begin position="1"/>
        <end position="18"/>
    </location>
</feature>
<dbReference type="Proteomes" id="UP000198211">
    <property type="component" value="Unassembled WGS sequence"/>
</dbReference>
<feature type="coiled-coil region" evidence="1">
    <location>
        <begin position="129"/>
        <end position="181"/>
    </location>
</feature>
<reference evidence="4" key="1">
    <citation type="submission" date="2017-03" db="EMBL/GenBank/DDBJ databases">
        <title>Phytopthora megakarya and P. palmivora, two closely related causual agents of cacao black pod achieved similar genome size and gene model numbers by different mechanisms.</title>
        <authorList>
            <person name="Ali S."/>
            <person name="Shao J."/>
            <person name="Larry D.J."/>
            <person name="Kronmiller B."/>
            <person name="Shen D."/>
            <person name="Strem M.D."/>
            <person name="Melnick R.L."/>
            <person name="Guiltinan M.J."/>
            <person name="Tyler B.M."/>
            <person name="Meinhardt L.W."/>
            <person name="Bailey B.A."/>
        </authorList>
    </citation>
    <scope>NUCLEOTIDE SEQUENCE [LARGE SCALE GENOMIC DNA]</scope>
    <source>
        <strain evidence="4">zdho120</strain>
    </source>
</reference>
<evidence type="ECO:0000256" key="1">
    <source>
        <dbReference type="SAM" id="Coils"/>
    </source>
</evidence>